<dbReference type="NCBIfam" id="TIGR00188">
    <property type="entry name" value="rnpA"/>
    <property type="match status" value="1"/>
</dbReference>
<keyword evidence="9" id="KW-1185">Reference proteome</keyword>
<keyword evidence="1 6" id="KW-0819">tRNA processing</keyword>
<dbReference type="InterPro" id="IPR014721">
    <property type="entry name" value="Ribsml_uS5_D2-typ_fold_subgr"/>
</dbReference>
<keyword evidence="3 6" id="KW-0255">Endonuclease</keyword>
<dbReference type="RefSeq" id="WP_252673288.1">
    <property type="nucleotide sequence ID" value="NZ_CP099547.1"/>
</dbReference>
<dbReference type="SUPFAM" id="SSF54211">
    <property type="entry name" value="Ribosomal protein S5 domain 2-like"/>
    <property type="match status" value="1"/>
</dbReference>
<dbReference type="Gene3D" id="3.30.230.10">
    <property type="match status" value="1"/>
</dbReference>
<name>A0ABY5AJQ1_9ACTO</name>
<dbReference type="InterPro" id="IPR020568">
    <property type="entry name" value="Ribosomal_Su5_D2-typ_SF"/>
</dbReference>
<evidence type="ECO:0000313" key="8">
    <source>
        <dbReference type="EMBL" id="USR79418.1"/>
    </source>
</evidence>
<dbReference type="EMBL" id="CP099547">
    <property type="protein sequence ID" value="USR79418.1"/>
    <property type="molecule type" value="Genomic_DNA"/>
</dbReference>
<evidence type="ECO:0000256" key="3">
    <source>
        <dbReference type="ARBA" id="ARBA00022759"/>
    </source>
</evidence>
<organism evidence="8 9">
    <name type="scientific">Arcanobacterium pinnipediorum</name>
    <dbReference type="NCBI Taxonomy" id="1503041"/>
    <lineage>
        <taxon>Bacteria</taxon>
        <taxon>Bacillati</taxon>
        <taxon>Actinomycetota</taxon>
        <taxon>Actinomycetes</taxon>
        <taxon>Actinomycetales</taxon>
        <taxon>Actinomycetaceae</taxon>
        <taxon>Arcanobacterium</taxon>
    </lineage>
</organism>
<dbReference type="PANTHER" id="PTHR33992">
    <property type="entry name" value="RIBONUCLEASE P PROTEIN COMPONENT"/>
    <property type="match status" value="1"/>
</dbReference>
<accession>A0ABY5AJQ1</accession>
<keyword evidence="5 6" id="KW-0694">RNA-binding</keyword>
<comment type="similarity">
    <text evidence="6">Belongs to the RnpA family.</text>
</comment>
<keyword evidence="2 6" id="KW-0540">Nuclease</keyword>
<comment type="subunit">
    <text evidence="6">Consists of a catalytic RNA component (M1 or rnpB) and a protein subunit.</text>
</comment>
<evidence type="ECO:0000256" key="5">
    <source>
        <dbReference type="ARBA" id="ARBA00022884"/>
    </source>
</evidence>
<dbReference type="Pfam" id="PF00825">
    <property type="entry name" value="Ribonuclease_P"/>
    <property type="match status" value="1"/>
</dbReference>
<evidence type="ECO:0000313" key="9">
    <source>
        <dbReference type="Proteomes" id="UP001056109"/>
    </source>
</evidence>
<dbReference type="InterPro" id="IPR000100">
    <property type="entry name" value="RNase_P"/>
</dbReference>
<gene>
    <name evidence="6 8" type="primary">rnpA</name>
    <name evidence="8" type="ORF">NG665_08635</name>
</gene>
<evidence type="ECO:0000256" key="4">
    <source>
        <dbReference type="ARBA" id="ARBA00022801"/>
    </source>
</evidence>
<dbReference type="EC" id="3.1.26.5" evidence="6 7"/>
<keyword evidence="4 6" id="KW-0378">Hydrolase</keyword>
<protein>
    <recommendedName>
        <fullName evidence="6 7">Ribonuclease P protein component</fullName>
        <shortName evidence="6">RNase P protein</shortName>
        <shortName evidence="6">RNaseP protein</shortName>
        <ecNumber evidence="6 7">3.1.26.5</ecNumber>
    </recommendedName>
    <alternativeName>
        <fullName evidence="6">Protein C5</fullName>
    </alternativeName>
</protein>
<proteinExistence type="inferred from homology"/>
<evidence type="ECO:0000256" key="2">
    <source>
        <dbReference type="ARBA" id="ARBA00022722"/>
    </source>
</evidence>
<dbReference type="HAMAP" id="MF_00227">
    <property type="entry name" value="RNase_P"/>
    <property type="match status" value="1"/>
</dbReference>
<comment type="function">
    <text evidence="6">RNaseP catalyzes the removal of the 5'-leader sequence from pre-tRNA to produce the mature 5'-terminus. It can also cleave other RNA substrates such as 4.5S RNA. The protein component plays an auxiliary but essential role in vivo by binding to the 5'-leader sequence and broadening the substrate specificity of the ribozyme.</text>
</comment>
<dbReference type="GO" id="GO:0004526">
    <property type="term" value="F:ribonuclease P activity"/>
    <property type="evidence" value="ECO:0007669"/>
    <property type="project" value="UniProtKB-EC"/>
</dbReference>
<evidence type="ECO:0000256" key="1">
    <source>
        <dbReference type="ARBA" id="ARBA00022694"/>
    </source>
</evidence>
<dbReference type="PANTHER" id="PTHR33992:SF1">
    <property type="entry name" value="RIBONUCLEASE P PROTEIN COMPONENT"/>
    <property type="match status" value="1"/>
</dbReference>
<reference evidence="8" key="1">
    <citation type="submission" date="2022-06" db="EMBL/GenBank/DDBJ databases">
        <title>Complete Genome Sequence of Arcanobacterium pinnipediorum strain DSM 28752 isolated from a harbour seal.</title>
        <authorList>
            <person name="Borowiak M."/>
            <person name="Kreitlow A."/>
            <person name="Alssahen M."/>
            <person name="Malorny B."/>
            <person name="Laemmler C."/>
            <person name="Prenger-Berninghoff E."/>
            <person name="Siebert U."/>
            <person name="Ploetz M."/>
            <person name="Abdulmawjood A."/>
        </authorList>
    </citation>
    <scope>NUCLEOTIDE SEQUENCE</scope>
    <source>
        <strain evidence="8">DSM 28752</strain>
    </source>
</reference>
<evidence type="ECO:0000256" key="6">
    <source>
        <dbReference type="HAMAP-Rule" id="MF_00227"/>
    </source>
</evidence>
<sequence>MLPAANRLRTSGDFARTVRHGRRSGNSLLVVYFLEDNEHSEADLCTKVGFIVGKKVGNSVVRHTLSRKLRHLVRNMLAGIKPGIVVVRANPDAATASSPELHTALTRALSHTHAWSEESR</sequence>
<dbReference type="Proteomes" id="UP001056109">
    <property type="component" value="Chromosome"/>
</dbReference>
<evidence type="ECO:0000256" key="7">
    <source>
        <dbReference type="NCBIfam" id="TIGR00188"/>
    </source>
</evidence>
<comment type="catalytic activity">
    <reaction evidence="6">
        <text>Endonucleolytic cleavage of RNA, removing 5'-extranucleotides from tRNA precursor.</text>
        <dbReference type="EC" id="3.1.26.5"/>
    </reaction>
</comment>